<evidence type="ECO:0000256" key="4">
    <source>
        <dbReference type="ARBA" id="ARBA00022801"/>
    </source>
</evidence>
<dbReference type="PANTHER" id="PTHR14189">
    <property type="entry name" value="PROTEIN PHOSPHATASE METHYLESTERASE-1 RELATED"/>
    <property type="match status" value="1"/>
</dbReference>
<feature type="region of interest" description="Disordered" evidence="8">
    <location>
        <begin position="33"/>
        <end position="54"/>
    </location>
</feature>
<evidence type="ECO:0000256" key="5">
    <source>
        <dbReference type="ARBA" id="ARBA00049203"/>
    </source>
</evidence>
<dbReference type="EMBL" id="BIMX01000003">
    <property type="protein sequence ID" value="GCE97795.1"/>
    <property type="molecule type" value="Genomic_DNA"/>
</dbReference>
<sequence length="380" mass="43265">MGDDIRRKLILRQLDRANLTAGDELESENNLGELSSFKKPMGSQNQSVGDTGRSNKKTTWRQFFDHNECIGVQNRNLEFNVYYSLPKSVDARSIPIFVLHHGAGSSGLTFATLVQHVDSQLDGKCGFFTFDARGHGATRPIDPSKGLRYDRQSYNDDFVELLERFYCEHLIQFGETKLSLVLVGHSLGGSICTFSYMELPEHLRKRVLGVFMLDIVEEAATLALKNVYSFLSKTPNVFKNYQEAIDWSVRRGFSKNRCSAEVAVPACFRQVSSGKVVRITNLKDFEKYWDSWFVGLSQRFVSLPTNKLLLLAGNENLDKELIIGQMQGKYQLVVFQDSGHFIQEDTPVKTAITLVDFWRRNDSKKIVIKTNWKSKKFTGQ</sequence>
<accession>A0A4C2E124</accession>
<comment type="caution">
    <text evidence="10">The sequence shown here is derived from an EMBL/GenBank/DDBJ whole genome shotgun (WGS) entry which is preliminary data.</text>
</comment>
<gene>
    <name evidence="10" type="primary">PPE1</name>
    <name evidence="10" type="ORF">ZYGM_001228</name>
</gene>
<evidence type="ECO:0000259" key="9">
    <source>
        <dbReference type="Pfam" id="PF00561"/>
    </source>
</evidence>
<evidence type="ECO:0000256" key="7">
    <source>
        <dbReference type="PIRSR" id="PIRSR022950-1"/>
    </source>
</evidence>
<dbReference type="PIRSF" id="PIRSF022950">
    <property type="entry name" value="PPase_methylesterase_euk"/>
    <property type="match status" value="1"/>
</dbReference>
<evidence type="ECO:0000256" key="6">
    <source>
        <dbReference type="PIRNR" id="PIRNR022950"/>
    </source>
</evidence>
<reference evidence="10 11" key="1">
    <citation type="submission" date="2019-01" db="EMBL/GenBank/DDBJ databases">
        <title>Draft Genome Sequencing of Zygosaccharomyces mellis Ca-7.</title>
        <authorList>
            <person name="Shiwa Y."/>
            <person name="Kanesaki Y."/>
            <person name="Ishige T."/>
            <person name="Mura K."/>
            <person name="Hori T."/>
            <person name="Tamura T."/>
        </authorList>
    </citation>
    <scope>NUCLEOTIDE SEQUENCE [LARGE SCALE GENOMIC DNA]</scope>
    <source>
        <strain evidence="10 11">Ca-7</strain>
    </source>
</reference>
<dbReference type="OrthoDB" id="194865at2759"/>
<keyword evidence="3 6" id="KW-0719">Serine esterase</keyword>
<proteinExistence type="inferred from homology"/>
<evidence type="ECO:0000256" key="2">
    <source>
        <dbReference type="ARBA" id="ARBA00020672"/>
    </source>
</evidence>
<feature type="active site" evidence="7">
    <location>
        <position position="340"/>
    </location>
</feature>
<dbReference type="SUPFAM" id="SSF53474">
    <property type="entry name" value="alpha/beta-Hydrolases"/>
    <property type="match status" value="1"/>
</dbReference>
<evidence type="ECO:0000313" key="11">
    <source>
        <dbReference type="Proteomes" id="UP000301737"/>
    </source>
</evidence>
<dbReference type="Gene3D" id="3.40.50.1820">
    <property type="entry name" value="alpha/beta hydrolase"/>
    <property type="match status" value="1"/>
</dbReference>
<protein>
    <recommendedName>
        <fullName evidence="2 6">Protein phosphatase methylesterase 1</fullName>
        <shortName evidence="6">PME-1</shortName>
        <ecNumber evidence="6">3.1.1.-</ecNumber>
    </recommendedName>
</protein>
<keyword evidence="4 6" id="KW-0378">Hydrolase</keyword>
<evidence type="ECO:0000313" key="10">
    <source>
        <dbReference type="EMBL" id="GCE97795.1"/>
    </source>
</evidence>
<feature type="domain" description="AB hydrolase-1" evidence="9">
    <location>
        <begin position="95"/>
        <end position="345"/>
    </location>
</feature>
<dbReference type="PANTHER" id="PTHR14189:SF0">
    <property type="entry name" value="PROTEIN PHOSPHATASE METHYLESTERASE 1"/>
    <property type="match status" value="1"/>
</dbReference>
<dbReference type="EC" id="3.1.1.-" evidence="6"/>
<dbReference type="Proteomes" id="UP000301737">
    <property type="component" value="Unassembled WGS sequence"/>
</dbReference>
<dbReference type="AlphaFoldDB" id="A0A4C2E124"/>
<name>A0A4C2E124_9SACH</name>
<comment type="function">
    <text evidence="6">Demethylates proteins that have been reversibly carboxymethylated.</text>
</comment>
<organism evidence="10 11">
    <name type="scientific">Zygosaccharomyces mellis</name>
    <dbReference type="NCBI Taxonomy" id="42258"/>
    <lineage>
        <taxon>Eukaryota</taxon>
        <taxon>Fungi</taxon>
        <taxon>Dikarya</taxon>
        <taxon>Ascomycota</taxon>
        <taxon>Saccharomycotina</taxon>
        <taxon>Saccharomycetes</taxon>
        <taxon>Saccharomycetales</taxon>
        <taxon>Saccharomycetaceae</taxon>
        <taxon>Zygosaccharomyces</taxon>
    </lineage>
</organism>
<dbReference type="InterPro" id="IPR029058">
    <property type="entry name" value="AB_hydrolase_fold"/>
</dbReference>
<feature type="active site" evidence="7">
    <location>
        <position position="214"/>
    </location>
</feature>
<comment type="similarity">
    <text evidence="1 6">Belongs to the AB hydrolase superfamily.</text>
</comment>
<evidence type="ECO:0000256" key="1">
    <source>
        <dbReference type="ARBA" id="ARBA00008645"/>
    </source>
</evidence>
<feature type="active site" evidence="7">
    <location>
        <position position="186"/>
    </location>
</feature>
<dbReference type="Pfam" id="PF00561">
    <property type="entry name" value="Abhydrolase_1"/>
    <property type="match status" value="1"/>
</dbReference>
<keyword evidence="11" id="KW-1185">Reference proteome</keyword>
<dbReference type="InterPro" id="IPR000073">
    <property type="entry name" value="AB_hydrolase_1"/>
</dbReference>
<dbReference type="InterPro" id="IPR016812">
    <property type="entry name" value="PPase_methylesterase_euk"/>
</dbReference>
<evidence type="ECO:0000256" key="3">
    <source>
        <dbReference type="ARBA" id="ARBA00022487"/>
    </source>
</evidence>
<dbReference type="GO" id="GO:0051723">
    <property type="term" value="F:protein methylesterase activity"/>
    <property type="evidence" value="ECO:0007669"/>
    <property type="project" value="UniProtKB-EC"/>
</dbReference>
<evidence type="ECO:0000256" key="8">
    <source>
        <dbReference type="SAM" id="MobiDB-lite"/>
    </source>
</evidence>
<comment type="catalytic activity">
    <reaction evidence="5">
        <text>[phosphatase 2A protein]-C-terminal L-leucine methyl ester + H2O = [phosphatase 2A protein]-C-terminal L-leucine + methanol + H(+)</text>
        <dbReference type="Rhea" id="RHEA:48548"/>
        <dbReference type="Rhea" id="RHEA-COMP:12134"/>
        <dbReference type="Rhea" id="RHEA-COMP:12135"/>
        <dbReference type="ChEBI" id="CHEBI:15377"/>
        <dbReference type="ChEBI" id="CHEBI:15378"/>
        <dbReference type="ChEBI" id="CHEBI:17790"/>
        <dbReference type="ChEBI" id="CHEBI:90516"/>
        <dbReference type="ChEBI" id="CHEBI:90517"/>
        <dbReference type="EC" id="3.1.1.89"/>
    </reaction>
</comment>